<evidence type="ECO:0008006" key="4">
    <source>
        <dbReference type="Google" id="ProtNLM"/>
    </source>
</evidence>
<dbReference type="EMBL" id="KV784355">
    <property type="protein sequence ID" value="OEU20364.1"/>
    <property type="molecule type" value="Genomic_DNA"/>
</dbReference>
<dbReference type="InterPro" id="IPR011990">
    <property type="entry name" value="TPR-like_helical_dom_sf"/>
</dbReference>
<keyword evidence="1" id="KW-0732">Signal</keyword>
<feature type="chain" id="PRO_5009193484" description="HCP-like protein" evidence="1">
    <location>
        <begin position="28"/>
        <end position="264"/>
    </location>
</feature>
<dbReference type="OrthoDB" id="44524at2759"/>
<reference evidence="2 3" key="1">
    <citation type="submission" date="2016-09" db="EMBL/GenBank/DDBJ databases">
        <title>Extensive genetic diversity and differential bi-allelic expression allows diatom success in the polar Southern Ocean.</title>
        <authorList>
            <consortium name="DOE Joint Genome Institute"/>
            <person name="Mock T."/>
            <person name="Otillar R.P."/>
            <person name="Strauss J."/>
            <person name="Dupont C."/>
            <person name="Frickenhaus S."/>
            <person name="Maumus F."/>
            <person name="Mcmullan M."/>
            <person name="Sanges R."/>
            <person name="Schmutz J."/>
            <person name="Toseland A."/>
            <person name="Valas R."/>
            <person name="Veluchamy A."/>
            <person name="Ward B.J."/>
            <person name="Allen A."/>
            <person name="Barry K."/>
            <person name="Falciatore A."/>
            <person name="Ferrante M."/>
            <person name="Fortunato A.E."/>
            <person name="Gloeckner G."/>
            <person name="Gruber A."/>
            <person name="Hipkin R."/>
            <person name="Janech M."/>
            <person name="Kroth P."/>
            <person name="Leese F."/>
            <person name="Lindquist E."/>
            <person name="Lyon B.R."/>
            <person name="Martin J."/>
            <person name="Mayer C."/>
            <person name="Parker M."/>
            <person name="Quesneville H."/>
            <person name="Raymond J."/>
            <person name="Uhlig C."/>
            <person name="Valentin K.U."/>
            <person name="Worden A.Z."/>
            <person name="Armbrust E.V."/>
            <person name="Bowler C."/>
            <person name="Green B."/>
            <person name="Moulton V."/>
            <person name="Van Oosterhout C."/>
            <person name="Grigoriev I."/>
        </authorList>
    </citation>
    <scope>NUCLEOTIDE SEQUENCE [LARGE SCALE GENOMIC DNA]</scope>
    <source>
        <strain evidence="2 3">CCMP1102</strain>
    </source>
</reference>
<name>A0A1E7FQH2_9STRA</name>
<protein>
    <recommendedName>
        <fullName evidence="4">HCP-like protein</fullName>
    </recommendedName>
</protein>
<gene>
    <name evidence="2" type="ORF">FRACYDRAFT_236439</name>
</gene>
<keyword evidence="3" id="KW-1185">Reference proteome</keyword>
<dbReference type="AlphaFoldDB" id="A0A1E7FQH2"/>
<feature type="signal peptide" evidence="1">
    <location>
        <begin position="1"/>
        <end position="27"/>
    </location>
</feature>
<sequence length="264" mass="29269">MQYRLYPIVIALLLVVVTLTTLPMTRGARREQEGSSVEIPINVLQKAISFVKQQQQQHNYKDISQILQRLELGDIHSLYEVAKAMNQNNDNKDDRQTSMEIWHVLADADDGPNNNSGGGGGGAGGHILSQIALGFAYSEHDKSRAVSYFVQAGEGHGDNVPHQAALYNAGRLLAEPELEDFVKALAYLRAAYNVAESHPEYSTLHLTETSKFAYERLSDQLVALVKESTTNKGSVISIQQVADMFLYANILDFPLVRVKRKNLA</sequence>
<evidence type="ECO:0000313" key="3">
    <source>
        <dbReference type="Proteomes" id="UP000095751"/>
    </source>
</evidence>
<dbReference type="Proteomes" id="UP000095751">
    <property type="component" value="Unassembled WGS sequence"/>
</dbReference>
<dbReference type="SUPFAM" id="SSF81901">
    <property type="entry name" value="HCP-like"/>
    <property type="match status" value="1"/>
</dbReference>
<dbReference type="Gene3D" id="1.25.40.10">
    <property type="entry name" value="Tetratricopeptide repeat domain"/>
    <property type="match status" value="1"/>
</dbReference>
<evidence type="ECO:0000256" key="1">
    <source>
        <dbReference type="SAM" id="SignalP"/>
    </source>
</evidence>
<evidence type="ECO:0000313" key="2">
    <source>
        <dbReference type="EMBL" id="OEU20364.1"/>
    </source>
</evidence>
<dbReference type="KEGG" id="fcy:FRACYDRAFT_236439"/>
<organism evidence="2 3">
    <name type="scientific">Fragilariopsis cylindrus CCMP1102</name>
    <dbReference type="NCBI Taxonomy" id="635003"/>
    <lineage>
        <taxon>Eukaryota</taxon>
        <taxon>Sar</taxon>
        <taxon>Stramenopiles</taxon>
        <taxon>Ochrophyta</taxon>
        <taxon>Bacillariophyta</taxon>
        <taxon>Bacillariophyceae</taxon>
        <taxon>Bacillariophycidae</taxon>
        <taxon>Bacillariales</taxon>
        <taxon>Bacillariaceae</taxon>
        <taxon>Fragilariopsis</taxon>
    </lineage>
</organism>
<accession>A0A1E7FQH2</accession>
<proteinExistence type="predicted"/>
<dbReference type="InParanoid" id="A0A1E7FQH2"/>